<keyword evidence="2" id="KW-0805">Transcription regulation</keyword>
<dbReference type="Gene3D" id="3.40.190.290">
    <property type="match status" value="1"/>
</dbReference>
<keyword evidence="7" id="KW-1185">Reference proteome</keyword>
<comment type="caution">
    <text evidence="6">The sequence shown here is derived from an EMBL/GenBank/DDBJ whole genome shotgun (WGS) entry which is preliminary data.</text>
</comment>
<dbReference type="Gene3D" id="1.10.10.10">
    <property type="entry name" value="Winged helix-like DNA-binding domain superfamily/Winged helix DNA-binding domain"/>
    <property type="match status" value="1"/>
</dbReference>
<gene>
    <name evidence="6" type="ORF">E1298_05305</name>
</gene>
<dbReference type="Pfam" id="PF00126">
    <property type="entry name" value="HTH_1"/>
    <property type="match status" value="1"/>
</dbReference>
<dbReference type="FunFam" id="1.10.10.10:FF:000001">
    <property type="entry name" value="LysR family transcriptional regulator"/>
    <property type="match status" value="1"/>
</dbReference>
<evidence type="ECO:0000313" key="6">
    <source>
        <dbReference type="EMBL" id="TDD95379.1"/>
    </source>
</evidence>
<dbReference type="InterPro" id="IPR036388">
    <property type="entry name" value="WH-like_DNA-bd_sf"/>
</dbReference>
<dbReference type="GO" id="GO:0003677">
    <property type="term" value="F:DNA binding"/>
    <property type="evidence" value="ECO:0007669"/>
    <property type="project" value="UniProtKB-KW"/>
</dbReference>
<dbReference type="SUPFAM" id="SSF53850">
    <property type="entry name" value="Periplasmic binding protein-like II"/>
    <property type="match status" value="1"/>
</dbReference>
<evidence type="ECO:0000256" key="3">
    <source>
        <dbReference type="ARBA" id="ARBA00023125"/>
    </source>
</evidence>
<reference evidence="6 7" key="1">
    <citation type="submission" date="2019-03" db="EMBL/GenBank/DDBJ databases">
        <title>Draft genome sequences of novel Actinobacteria.</title>
        <authorList>
            <person name="Sahin N."/>
            <person name="Ay H."/>
            <person name="Saygin H."/>
        </authorList>
    </citation>
    <scope>NUCLEOTIDE SEQUENCE [LARGE SCALE GENOMIC DNA]</scope>
    <source>
        <strain evidence="6 7">H3C3</strain>
    </source>
</reference>
<name>A0A4R5C9B5_9ACTN</name>
<dbReference type="PRINTS" id="PR00039">
    <property type="entry name" value="HTHLYSR"/>
</dbReference>
<evidence type="ECO:0000259" key="5">
    <source>
        <dbReference type="PROSITE" id="PS50931"/>
    </source>
</evidence>
<sequence length="297" mass="32068">MELRQLEYFVAVTEEAGFTRAAARLHVAQPGVSAQIRQLERELGQPLFDRSGRTVRLTEVGEAVLPYARAALAAVEGARLSVDELTGLLRGHVTIGTIDWSRALNLPGLLAGFHRDHPNVEITVTQDDTTSLADALRAGRIDLAFLSLGSEPPEGLQIQVVVEHSLYAAVSRDHELAERPTIALRSLGDRDLISLPKGTGIRAVLDEAFTAAGLRPRIAFEAGEPPVLAQLAAHGLGVAILPRPTAEAYADELHTMPIVRPRLQGRIVLAWRAEGPRNPAARALIARARELPRPAPT</sequence>
<keyword evidence="4" id="KW-0804">Transcription</keyword>
<dbReference type="AlphaFoldDB" id="A0A4R5C9B5"/>
<keyword evidence="3" id="KW-0238">DNA-binding</keyword>
<evidence type="ECO:0000256" key="4">
    <source>
        <dbReference type="ARBA" id="ARBA00023163"/>
    </source>
</evidence>
<comment type="similarity">
    <text evidence="1">Belongs to the LysR transcriptional regulatory family.</text>
</comment>
<dbReference type="RefSeq" id="WP_131889611.1">
    <property type="nucleotide sequence ID" value="NZ_SMKU01000012.1"/>
</dbReference>
<dbReference type="Pfam" id="PF03466">
    <property type="entry name" value="LysR_substrate"/>
    <property type="match status" value="1"/>
</dbReference>
<evidence type="ECO:0000313" key="7">
    <source>
        <dbReference type="Proteomes" id="UP000294513"/>
    </source>
</evidence>
<dbReference type="Proteomes" id="UP000294513">
    <property type="component" value="Unassembled WGS sequence"/>
</dbReference>
<dbReference type="InterPro" id="IPR000847">
    <property type="entry name" value="LysR_HTH_N"/>
</dbReference>
<evidence type="ECO:0000256" key="1">
    <source>
        <dbReference type="ARBA" id="ARBA00009437"/>
    </source>
</evidence>
<proteinExistence type="inferred from homology"/>
<dbReference type="InterPro" id="IPR036390">
    <property type="entry name" value="WH_DNA-bd_sf"/>
</dbReference>
<dbReference type="PROSITE" id="PS50931">
    <property type="entry name" value="HTH_LYSR"/>
    <property type="match status" value="1"/>
</dbReference>
<dbReference type="InterPro" id="IPR005119">
    <property type="entry name" value="LysR_subst-bd"/>
</dbReference>
<dbReference type="GO" id="GO:0005829">
    <property type="term" value="C:cytosol"/>
    <property type="evidence" value="ECO:0007669"/>
    <property type="project" value="TreeGrafter"/>
</dbReference>
<dbReference type="PANTHER" id="PTHR30419">
    <property type="entry name" value="HTH-TYPE TRANSCRIPTIONAL REGULATOR YBHD"/>
    <property type="match status" value="1"/>
</dbReference>
<dbReference type="SUPFAM" id="SSF46785">
    <property type="entry name" value="Winged helix' DNA-binding domain"/>
    <property type="match status" value="1"/>
</dbReference>
<evidence type="ECO:0000256" key="2">
    <source>
        <dbReference type="ARBA" id="ARBA00023015"/>
    </source>
</evidence>
<dbReference type="InterPro" id="IPR050950">
    <property type="entry name" value="HTH-type_LysR_regulators"/>
</dbReference>
<dbReference type="GO" id="GO:0003700">
    <property type="term" value="F:DNA-binding transcription factor activity"/>
    <property type="evidence" value="ECO:0007669"/>
    <property type="project" value="InterPro"/>
</dbReference>
<dbReference type="OrthoDB" id="3181812at2"/>
<accession>A0A4R5C9B5</accession>
<organism evidence="6 7">
    <name type="scientific">Actinomadura rubrisoli</name>
    <dbReference type="NCBI Taxonomy" id="2530368"/>
    <lineage>
        <taxon>Bacteria</taxon>
        <taxon>Bacillati</taxon>
        <taxon>Actinomycetota</taxon>
        <taxon>Actinomycetes</taxon>
        <taxon>Streptosporangiales</taxon>
        <taxon>Thermomonosporaceae</taxon>
        <taxon>Actinomadura</taxon>
    </lineage>
</organism>
<protein>
    <submittedName>
        <fullName evidence="6">LysR family transcriptional regulator</fullName>
    </submittedName>
</protein>
<feature type="domain" description="HTH lysR-type" evidence="5">
    <location>
        <begin position="1"/>
        <end position="58"/>
    </location>
</feature>
<dbReference type="EMBL" id="SMKU01000012">
    <property type="protein sequence ID" value="TDD95379.1"/>
    <property type="molecule type" value="Genomic_DNA"/>
</dbReference>